<reference evidence="3 4" key="1">
    <citation type="submission" date="2021-07" db="EMBL/GenBank/DDBJ databases">
        <authorList>
            <person name="So Y."/>
        </authorList>
    </citation>
    <scope>NUCLEOTIDE SEQUENCE [LARGE SCALE GENOMIC DNA]</scope>
    <source>
        <strain evidence="3 4">HJA6</strain>
    </source>
</reference>
<organism evidence="3 4">
    <name type="scientific">Roseomonas alba</name>
    <dbReference type="NCBI Taxonomy" id="2846776"/>
    <lineage>
        <taxon>Bacteria</taxon>
        <taxon>Pseudomonadati</taxon>
        <taxon>Pseudomonadota</taxon>
        <taxon>Alphaproteobacteria</taxon>
        <taxon>Acetobacterales</taxon>
        <taxon>Roseomonadaceae</taxon>
        <taxon>Roseomonas</taxon>
    </lineage>
</organism>
<feature type="region of interest" description="Disordered" evidence="1">
    <location>
        <begin position="77"/>
        <end position="100"/>
    </location>
</feature>
<dbReference type="InterPro" id="IPR037049">
    <property type="entry name" value="DUF1214_C_sf"/>
</dbReference>
<keyword evidence="4" id="KW-1185">Reference proteome</keyword>
<feature type="compositionally biased region" description="Basic residues" evidence="1">
    <location>
        <begin position="860"/>
        <end position="870"/>
    </location>
</feature>
<dbReference type="InterPro" id="IPR010621">
    <property type="entry name" value="DUF1214"/>
</dbReference>
<feature type="compositionally biased region" description="Polar residues" evidence="1">
    <location>
        <begin position="189"/>
        <end position="200"/>
    </location>
</feature>
<sequence>MNIRSMFLYGITGITPAMSMRLPGIGSQYLPAFQDAAKHPFDGAKHYRVTLLKEIPDAKFWSFTVYDNQTRSMLDTPQRYPRAGSQSFPSPAATADPDGSTVIRFAPTQPTGVARGNWIQTTPGKGWFTTLRLYSPLEAFSTETWRPGEIEQVAWLTRGIGQARGLGELPCFLRRGRFRFMCDVGPTSGLGTEQPGSLKNPSEPMTGDPPQHRGARRPSRRGRVQILSTQPRKSIGSRGRDDRINVFRQHQPFDDQTLCGPAYGGSVVVLRRITLLNRQPRVARRIAFGAGGGKRQHRAGIVAEGSRCEAFATLIPARVGRPRHLDHHAADTSYRVAVRIHTRQQHRVLATHGWRHDAVVHKLRRTIGPPIAERRDPGVETFRRHQRSLTTHGVTGGWRFDALAHPGFHGDQQCPRRRTRVQRIYRQRAAVDARGCRSRQREMRMPDHGIGADLGRQIDVIAARIGHEQGSARAPELVFAVRLHHQRAGVGQAATQQQPIPPPGQVIFRDRVGEGELIGRIEPVAMRCRITAWLGEAGIGEGASRARDVRQHRVIDTPAALILVEAEIEVVPHEATRLRNAVQHGTVHRDPTIRCQRIGCAAFPHQEGADVAHGGEGHPLHHRIARRVGEFVQRTGIEAGRPRNLDPPRIDEAEGQSRRRLPRILEAPAHGERRALLACRGIGERHSDRAGRVVEEELLARDAGDIRHHGCLQPQPRAASLTGGNISLPADPDQGEALTQQETVAGIAPAHQPIGGAVIVELACELPAAVRRLDHQGAIAAEGLGGAQHDDLGDGLHSALRIAWRKSDVGNQRIARIGRVQGDGGAGRDTLIAPYLAEGSAFEDDLRSAGHLEARDLSARRRRQHAKAGHGQRGSSDVHGIVPPSDEARPQVPTTEGQRGYLPLSCSLYVPDGLACHGWSARLARSSTQT</sequence>
<feature type="region of interest" description="Disordered" evidence="1">
    <location>
        <begin position="858"/>
        <end position="898"/>
    </location>
</feature>
<evidence type="ECO:0000256" key="1">
    <source>
        <dbReference type="SAM" id="MobiDB-lite"/>
    </source>
</evidence>
<name>A0ABS7AC84_9PROT</name>
<dbReference type="EMBL" id="JAHYBZ010000005">
    <property type="protein sequence ID" value="MBW6399377.1"/>
    <property type="molecule type" value="Genomic_DNA"/>
</dbReference>
<dbReference type="Gene3D" id="2.60.120.600">
    <property type="entry name" value="Domain of unknown function DUF1214, C-terminal domain"/>
    <property type="match status" value="1"/>
</dbReference>
<gene>
    <name evidence="3" type="ORF">KPL78_16080</name>
</gene>
<dbReference type="PANTHER" id="PTHR36509">
    <property type="entry name" value="BLL3101 PROTEIN"/>
    <property type="match status" value="1"/>
</dbReference>
<dbReference type="Pfam" id="PF06742">
    <property type="entry name" value="DUF1214"/>
    <property type="match status" value="1"/>
</dbReference>
<feature type="region of interest" description="Disordered" evidence="1">
    <location>
        <begin position="637"/>
        <end position="657"/>
    </location>
</feature>
<feature type="compositionally biased region" description="Basic and acidic residues" evidence="1">
    <location>
        <begin position="640"/>
        <end position="657"/>
    </location>
</feature>
<evidence type="ECO:0000313" key="4">
    <source>
        <dbReference type="Proteomes" id="UP001196565"/>
    </source>
</evidence>
<dbReference type="SUPFAM" id="SSF160935">
    <property type="entry name" value="VPA0735-like"/>
    <property type="match status" value="1"/>
</dbReference>
<evidence type="ECO:0000313" key="3">
    <source>
        <dbReference type="EMBL" id="MBW6399377.1"/>
    </source>
</evidence>
<accession>A0ABS7AC84</accession>
<comment type="caution">
    <text evidence="3">The sequence shown here is derived from an EMBL/GenBank/DDBJ whole genome shotgun (WGS) entry which is preliminary data.</text>
</comment>
<dbReference type="Proteomes" id="UP001196565">
    <property type="component" value="Unassembled WGS sequence"/>
</dbReference>
<dbReference type="PANTHER" id="PTHR36509:SF3">
    <property type="entry name" value="SIGNAL PEPTIDE PROTEIN"/>
    <property type="match status" value="1"/>
</dbReference>
<proteinExistence type="predicted"/>
<evidence type="ECO:0000259" key="2">
    <source>
        <dbReference type="Pfam" id="PF06742"/>
    </source>
</evidence>
<feature type="domain" description="DUF1214" evidence="2">
    <location>
        <begin position="27"/>
        <end position="137"/>
    </location>
</feature>
<feature type="region of interest" description="Disordered" evidence="1">
    <location>
        <begin position="189"/>
        <end position="243"/>
    </location>
</feature>
<protein>
    <submittedName>
        <fullName evidence="3">DUF1214 domain-containing protein</fullName>
    </submittedName>
</protein>
<feature type="compositionally biased region" description="Basic residues" evidence="1">
    <location>
        <begin position="213"/>
        <end position="223"/>
    </location>
</feature>